<proteinExistence type="predicted"/>
<sequence length="150" mass="17186">VVEEPAEAGADPGAPPIFLAPEPWAAKRDKKEKWKFLRESKKGFKREQKQTGPTLRERIRMIDEFLEKGGELHMIHMIGELHMIDGFFQEGELQEAELLKMKAHLGDHKWEQVQTGPILQERLQVIGKLLEKGRSEGVGAEPLEVEERLK</sequence>
<accession>A0ABN9X7P7</accession>
<organism evidence="2 3">
    <name type="scientific">Prorocentrum cordatum</name>
    <dbReference type="NCBI Taxonomy" id="2364126"/>
    <lineage>
        <taxon>Eukaryota</taxon>
        <taxon>Sar</taxon>
        <taxon>Alveolata</taxon>
        <taxon>Dinophyceae</taxon>
        <taxon>Prorocentrales</taxon>
        <taxon>Prorocentraceae</taxon>
        <taxon>Prorocentrum</taxon>
    </lineage>
</organism>
<evidence type="ECO:0000313" key="3">
    <source>
        <dbReference type="Proteomes" id="UP001189429"/>
    </source>
</evidence>
<protein>
    <submittedName>
        <fullName evidence="2">Uncharacterized protein</fullName>
    </submittedName>
</protein>
<evidence type="ECO:0000313" key="2">
    <source>
        <dbReference type="EMBL" id="CAK0894044.1"/>
    </source>
</evidence>
<feature type="region of interest" description="Disordered" evidence="1">
    <location>
        <begin position="1"/>
        <end position="20"/>
    </location>
</feature>
<feature type="non-terminal residue" evidence="2">
    <location>
        <position position="150"/>
    </location>
</feature>
<comment type="caution">
    <text evidence="2">The sequence shown here is derived from an EMBL/GenBank/DDBJ whole genome shotgun (WGS) entry which is preliminary data.</text>
</comment>
<keyword evidence="3" id="KW-1185">Reference proteome</keyword>
<evidence type="ECO:0000256" key="1">
    <source>
        <dbReference type="SAM" id="MobiDB-lite"/>
    </source>
</evidence>
<reference evidence="2" key="1">
    <citation type="submission" date="2023-10" db="EMBL/GenBank/DDBJ databases">
        <authorList>
            <person name="Chen Y."/>
            <person name="Shah S."/>
            <person name="Dougan E. K."/>
            <person name="Thang M."/>
            <person name="Chan C."/>
        </authorList>
    </citation>
    <scope>NUCLEOTIDE SEQUENCE [LARGE SCALE GENOMIC DNA]</scope>
</reference>
<name>A0ABN9X7P7_9DINO</name>
<dbReference type="EMBL" id="CAUYUJ010019838">
    <property type="protein sequence ID" value="CAK0894044.1"/>
    <property type="molecule type" value="Genomic_DNA"/>
</dbReference>
<dbReference type="Proteomes" id="UP001189429">
    <property type="component" value="Unassembled WGS sequence"/>
</dbReference>
<gene>
    <name evidence="2" type="ORF">PCOR1329_LOCUS73194</name>
</gene>
<feature type="non-terminal residue" evidence="2">
    <location>
        <position position="1"/>
    </location>
</feature>